<dbReference type="AlphaFoldDB" id="A0AAN8JXL4"/>
<gene>
    <name evidence="6" type="ORF">SNE40_005758</name>
</gene>
<name>A0AAN8JXL4_PATCE</name>
<evidence type="ECO:0000256" key="3">
    <source>
        <dbReference type="SAM" id="MobiDB-lite"/>
    </source>
</evidence>
<feature type="domain" description="MRH" evidence="5">
    <location>
        <begin position="45"/>
        <end position="147"/>
    </location>
</feature>
<evidence type="ECO:0000313" key="7">
    <source>
        <dbReference type="Proteomes" id="UP001347796"/>
    </source>
</evidence>
<dbReference type="PROSITE" id="PS51914">
    <property type="entry name" value="MRH"/>
    <property type="match status" value="1"/>
</dbReference>
<evidence type="ECO:0000259" key="5">
    <source>
        <dbReference type="PROSITE" id="PS51914"/>
    </source>
</evidence>
<evidence type="ECO:0000256" key="2">
    <source>
        <dbReference type="ARBA" id="ARBA00023157"/>
    </source>
</evidence>
<dbReference type="PROSITE" id="PS51912">
    <property type="entry name" value="DMAP1_BIND"/>
    <property type="match status" value="1"/>
</dbReference>
<dbReference type="InterPro" id="IPR039794">
    <property type="entry name" value="Gtb1-like"/>
</dbReference>
<reference evidence="6 7" key="1">
    <citation type="submission" date="2024-01" db="EMBL/GenBank/DDBJ databases">
        <title>The genome of the rayed Mediterranean limpet Patella caerulea (Linnaeus, 1758).</title>
        <authorList>
            <person name="Anh-Thu Weber A."/>
            <person name="Halstead-Nussloch G."/>
        </authorList>
    </citation>
    <scope>NUCLEOTIDE SEQUENCE [LARGE SCALE GENOMIC DNA]</scope>
    <source>
        <strain evidence="6">AATW-2023a</strain>
        <tissue evidence="6">Whole specimen</tissue>
    </source>
</reference>
<dbReference type="EMBL" id="JAZGQO010000004">
    <property type="protein sequence ID" value="KAK6187817.1"/>
    <property type="molecule type" value="Genomic_DNA"/>
</dbReference>
<evidence type="ECO:0000259" key="4">
    <source>
        <dbReference type="PROSITE" id="PS51912"/>
    </source>
</evidence>
<dbReference type="PANTHER" id="PTHR12630">
    <property type="entry name" value="N-LINKED OLIGOSACCHARIDE PROCESSING"/>
    <property type="match status" value="1"/>
</dbReference>
<feature type="compositionally biased region" description="Polar residues" evidence="3">
    <location>
        <begin position="262"/>
        <end position="271"/>
    </location>
</feature>
<keyword evidence="7" id="KW-1185">Reference proteome</keyword>
<dbReference type="Proteomes" id="UP001347796">
    <property type="component" value="Unassembled WGS sequence"/>
</dbReference>
<organism evidence="6 7">
    <name type="scientific">Patella caerulea</name>
    <name type="common">Rayed Mediterranean limpet</name>
    <dbReference type="NCBI Taxonomy" id="87958"/>
    <lineage>
        <taxon>Eukaryota</taxon>
        <taxon>Metazoa</taxon>
        <taxon>Spiralia</taxon>
        <taxon>Lophotrochozoa</taxon>
        <taxon>Mollusca</taxon>
        <taxon>Gastropoda</taxon>
        <taxon>Patellogastropoda</taxon>
        <taxon>Patelloidea</taxon>
        <taxon>Patellidae</taxon>
        <taxon>Patella</taxon>
    </lineage>
</organism>
<evidence type="ECO:0000256" key="1">
    <source>
        <dbReference type="ARBA" id="ARBA00022729"/>
    </source>
</evidence>
<keyword evidence="2" id="KW-1015">Disulfide bond</keyword>
<protein>
    <recommendedName>
        <fullName evidence="8">N-acetylglucosamine-1-phosphotransferase subunit gamma</fullName>
    </recommendedName>
</protein>
<dbReference type="SUPFAM" id="SSF50911">
    <property type="entry name" value="Mannose 6-phosphate receptor domain"/>
    <property type="match status" value="1"/>
</dbReference>
<sequence length="296" mass="33954">MKIVDEPSSYGLNNNGYYNPYVNTLTMRVKPANFSGPPRLKRLVGRCFDKILESYKYELCPFSNVTQHEQSLRWNPYSGVLGVWQEWEIRNNTFVAMVMGDGDSCGEKFRSTKVFFVCGNKSAILNVTEPHTCEYHLTFQTVLVCHPNAMLVYPILSQPERDTWNQLETLLAYEEITPKGYQKKLRLLFEQAGLYLTKEKKEMLATKVQEEGRETYNTGGTNGQFFRIDKCNIEYQKLEAENERLKKLLKDNGISDEVVVQPSANDTSTPATVIPDINNNNTLHNKNNTTNNHEIS</sequence>
<dbReference type="InterPro" id="IPR044865">
    <property type="entry name" value="MRH_dom"/>
</dbReference>
<feature type="region of interest" description="Disordered" evidence="3">
    <location>
        <begin position="261"/>
        <end position="296"/>
    </location>
</feature>
<proteinExistence type="predicted"/>
<dbReference type="InterPro" id="IPR009011">
    <property type="entry name" value="Man6P_isomerase_rcpt-bd_dom_sf"/>
</dbReference>
<dbReference type="Gene3D" id="2.70.130.10">
    <property type="entry name" value="Mannose-6-phosphate receptor binding domain"/>
    <property type="match status" value="1"/>
</dbReference>
<comment type="caution">
    <text evidence="6">The sequence shown here is derived from an EMBL/GenBank/DDBJ whole genome shotgun (WGS) entry which is preliminary data.</text>
</comment>
<evidence type="ECO:0000313" key="6">
    <source>
        <dbReference type="EMBL" id="KAK6187817.1"/>
    </source>
</evidence>
<accession>A0AAN8JXL4</accession>
<dbReference type="GO" id="GO:0005794">
    <property type="term" value="C:Golgi apparatus"/>
    <property type="evidence" value="ECO:0007669"/>
    <property type="project" value="TreeGrafter"/>
</dbReference>
<dbReference type="InterPro" id="IPR036607">
    <property type="entry name" value="PRKCSH"/>
</dbReference>
<dbReference type="PANTHER" id="PTHR12630:SF6">
    <property type="entry name" value="N-ACETYLGLUCOSAMINE-1-PHOSPHOTRANSFERASE SUBUNIT GAMMA"/>
    <property type="match status" value="1"/>
</dbReference>
<feature type="domain" description="DMAP1-binding" evidence="4">
    <location>
        <begin position="152"/>
        <end position="270"/>
    </location>
</feature>
<dbReference type="InterPro" id="IPR010506">
    <property type="entry name" value="DMAP1-bd"/>
</dbReference>
<keyword evidence="1" id="KW-0732">Signal</keyword>
<feature type="compositionally biased region" description="Low complexity" evidence="3">
    <location>
        <begin position="278"/>
        <end position="296"/>
    </location>
</feature>
<dbReference type="Pfam" id="PF13015">
    <property type="entry name" value="PRKCSH_1"/>
    <property type="match status" value="1"/>
</dbReference>
<evidence type="ECO:0008006" key="8">
    <source>
        <dbReference type="Google" id="ProtNLM"/>
    </source>
</evidence>